<dbReference type="NCBIfam" id="TIGR01830">
    <property type="entry name" value="3oxo_ACP_reduc"/>
    <property type="match status" value="1"/>
</dbReference>
<comment type="similarity">
    <text evidence="3 14">Belongs to the short-chain dehydrogenases/reductases (SDR) family.</text>
</comment>
<dbReference type="NCBIfam" id="NF009466">
    <property type="entry name" value="PRK12826.1-2"/>
    <property type="match status" value="1"/>
</dbReference>
<dbReference type="PRINTS" id="PR00081">
    <property type="entry name" value="GDHRDH"/>
</dbReference>
<dbReference type="Gene3D" id="3.40.50.720">
    <property type="entry name" value="NAD(P)-binding Rossmann-like Domain"/>
    <property type="match status" value="1"/>
</dbReference>
<evidence type="ECO:0000256" key="14">
    <source>
        <dbReference type="RuleBase" id="RU366074"/>
    </source>
</evidence>
<dbReference type="PRINTS" id="PR00080">
    <property type="entry name" value="SDRFAMILY"/>
</dbReference>
<dbReference type="EC" id="1.1.1.100" evidence="14"/>
<dbReference type="InterPro" id="IPR057326">
    <property type="entry name" value="KR_dom"/>
</dbReference>
<dbReference type="Pfam" id="PF13561">
    <property type="entry name" value="adh_short_C2"/>
    <property type="match status" value="1"/>
</dbReference>
<feature type="binding site" evidence="13">
    <location>
        <position position="188"/>
    </location>
    <ligand>
        <name>NADP(+)</name>
        <dbReference type="ChEBI" id="CHEBI:58349"/>
    </ligand>
</feature>
<keyword evidence="17" id="KW-1185">Reference proteome</keyword>
<gene>
    <name evidence="16" type="ORF">SAMN03080614_100613</name>
</gene>
<evidence type="ECO:0000256" key="13">
    <source>
        <dbReference type="PIRSR" id="PIRSR611284-2"/>
    </source>
</evidence>
<feature type="binding site" evidence="13">
    <location>
        <begin position="12"/>
        <end position="15"/>
    </location>
    <ligand>
        <name>NADP(+)</name>
        <dbReference type="ChEBI" id="CHEBI:58349"/>
    </ligand>
</feature>
<evidence type="ECO:0000259" key="15">
    <source>
        <dbReference type="SMART" id="SM00822"/>
    </source>
</evidence>
<evidence type="ECO:0000256" key="3">
    <source>
        <dbReference type="ARBA" id="ARBA00006484"/>
    </source>
</evidence>
<reference evidence="17" key="1">
    <citation type="submission" date="2016-10" db="EMBL/GenBank/DDBJ databases">
        <authorList>
            <person name="Varghese N."/>
            <person name="Submissions S."/>
        </authorList>
    </citation>
    <scope>NUCLEOTIDE SEQUENCE [LARGE SCALE GENOMIC DNA]</scope>
    <source>
        <strain evidence="17">DSM 13577</strain>
    </source>
</reference>
<protein>
    <recommendedName>
        <fullName evidence="14">3-oxoacyl-[acyl-carrier-protein] reductase</fullName>
        <ecNumber evidence="14">1.1.1.100</ecNumber>
    </recommendedName>
</protein>
<keyword evidence="10" id="KW-0753">Steroid metabolism</keyword>
<evidence type="ECO:0000313" key="17">
    <source>
        <dbReference type="Proteomes" id="UP000243819"/>
    </source>
</evidence>
<evidence type="ECO:0000256" key="11">
    <source>
        <dbReference type="ARBA" id="ARBA00048508"/>
    </source>
</evidence>
<dbReference type="SMART" id="SM00822">
    <property type="entry name" value="PKS_KR"/>
    <property type="match status" value="1"/>
</dbReference>
<evidence type="ECO:0000256" key="9">
    <source>
        <dbReference type="ARBA" id="ARBA00023160"/>
    </source>
</evidence>
<dbReference type="CDD" id="cd05333">
    <property type="entry name" value="BKR_SDR_c"/>
    <property type="match status" value="1"/>
</dbReference>
<dbReference type="GO" id="GO:0004316">
    <property type="term" value="F:3-oxoacyl-[acyl-carrier-protein] reductase (NADPH) activity"/>
    <property type="evidence" value="ECO:0007669"/>
    <property type="project" value="UniProtKB-UniRule"/>
</dbReference>
<dbReference type="InterPro" id="IPR002347">
    <property type="entry name" value="SDR_fam"/>
</dbReference>
<accession>A0A1H9Z1P9</accession>
<dbReference type="GO" id="GO:0008202">
    <property type="term" value="P:steroid metabolic process"/>
    <property type="evidence" value="ECO:0007669"/>
    <property type="project" value="UniProtKB-KW"/>
</dbReference>
<name>A0A1H9Z1P9_9FIRM</name>
<dbReference type="NCBIfam" id="NF004200">
    <property type="entry name" value="PRK05653.1-5"/>
    <property type="match status" value="1"/>
</dbReference>
<keyword evidence="7 14" id="KW-0560">Oxidoreductase</keyword>
<feature type="active site" description="Proton acceptor" evidence="12">
    <location>
        <position position="155"/>
    </location>
</feature>
<dbReference type="RefSeq" id="WP_091349039.1">
    <property type="nucleotide sequence ID" value="NZ_FOIF01000006.1"/>
</dbReference>
<keyword evidence="6 13" id="KW-0521">NADP</keyword>
<dbReference type="PANTHER" id="PTHR42879:SF2">
    <property type="entry name" value="3-OXOACYL-[ACYL-CARRIER-PROTEIN] REDUCTASE FABG"/>
    <property type="match status" value="1"/>
</dbReference>
<dbReference type="InterPro" id="IPR050259">
    <property type="entry name" value="SDR"/>
</dbReference>
<dbReference type="GO" id="GO:0051287">
    <property type="term" value="F:NAD binding"/>
    <property type="evidence" value="ECO:0007669"/>
    <property type="project" value="UniProtKB-UniRule"/>
</dbReference>
<dbReference type="PROSITE" id="PS00061">
    <property type="entry name" value="ADH_SHORT"/>
    <property type="match status" value="1"/>
</dbReference>
<dbReference type="STRING" id="1120990.SAMN03080614_100613"/>
<organism evidence="16 17">
    <name type="scientific">Anaerobranca gottschalkii DSM 13577</name>
    <dbReference type="NCBI Taxonomy" id="1120990"/>
    <lineage>
        <taxon>Bacteria</taxon>
        <taxon>Bacillati</taxon>
        <taxon>Bacillota</taxon>
        <taxon>Clostridia</taxon>
        <taxon>Eubacteriales</taxon>
        <taxon>Proteinivoracaceae</taxon>
        <taxon>Anaerobranca</taxon>
    </lineage>
</organism>
<keyword evidence="5 14" id="KW-0276">Fatty acid metabolism</keyword>
<evidence type="ECO:0000256" key="8">
    <source>
        <dbReference type="ARBA" id="ARBA00023098"/>
    </source>
</evidence>
<evidence type="ECO:0000256" key="4">
    <source>
        <dbReference type="ARBA" id="ARBA00022516"/>
    </source>
</evidence>
<sequence length="247" mass="26193">MKLKGKVAVVTGASRGIGKAIALKLAKEGASVVVNYNSSEEEAQKVVNAILEIGGKGIAVRGNIADYNESQQLIEKALEEFQKIDILVNNAGITRDNLLLRMSEEDFDQVVDVNLKGYFNCTKAVIRPMLKNKKGKIINITSVIGITGNVGQSNYAAAKAGVIGFTKSLAKELGGKGINVNAVAPGFIQTDMTDKLPEEIKKKIGENIPLKTFGKPEDVAALVVFLASDDSDYITGQTIGVDGGLAI</sequence>
<dbReference type="SUPFAM" id="SSF51735">
    <property type="entry name" value="NAD(P)-binding Rossmann-fold domains"/>
    <property type="match status" value="1"/>
</dbReference>
<evidence type="ECO:0000313" key="16">
    <source>
        <dbReference type="EMBL" id="SES75405.1"/>
    </source>
</evidence>
<keyword evidence="8 14" id="KW-0443">Lipid metabolism</keyword>
<evidence type="ECO:0000256" key="12">
    <source>
        <dbReference type="PIRSR" id="PIRSR611284-1"/>
    </source>
</evidence>
<dbReference type="FunFam" id="3.40.50.720:FF:000037">
    <property type="entry name" value="3-oxoacyl-[acyl-carrier-protein] reductase FabG"/>
    <property type="match status" value="1"/>
</dbReference>
<evidence type="ECO:0000256" key="10">
    <source>
        <dbReference type="ARBA" id="ARBA00023221"/>
    </source>
</evidence>
<dbReference type="OrthoDB" id="9803333at2"/>
<dbReference type="AlphaFoldDB" id="A0A1H9Z1P9"/>
<feature type="binding site" evidence="13">
    <location>
        <position position="90"/>
    </location>
    <ligand>
        <name>NADP(+)</name>
        <dbReference type="ChEBI" id="CHEBI:58349"/>
    </ligand>
</feature>
<keyword evidence="4 14" id="KW-0444">Lipid biosynthesis</keyword>
<evidence type="ECO:0000256" key="5">
    <source>
        <dbReference type="ARBA" id="ARBA00022832"/>
    </source>
</evidence>
<evidence type="ECO:0000256" key="1">
    <source>
        <dbReference type="ARBA" id="ARBA00002607"/>
    </source>
</evidence>
<keyword evidence="9 14" id="KW-0275">Fatty acid biosynthesis</keyword>
<comment type="catalytic activity">
    <reaction evidence="11 14">
        <text>a (3R)-hydroxyacyl-[ACP] + NADP(+) = a 3-oxoacyl-[ACP] + NADPH + H(+)</text>
        <dbReference type="Rhea" id="RHEA:17397"/>
        <dbReference type="Rhea" id="RHEA-COMP:9916"/>
        <dbReference type="Rhea" id="RHEA-COMP:9945"/>
        <dbReference type="ChEBI" id="CHEBI:15378"/>
        <dbReference type="ChEBI" id="CHEBI:57783"/>
        <dbReference type="ChEBI" id="CHEBI:58349"/>
        <dbReference type="ChEBI" id="CHEBI:78776"/>
        <dbReference type="ChEBI" id="CHEBI:78827"/>
        <dbReference type="EC" id="1.1.1.100"/>
    </reaction>
</comment>
<dbReference type="NCBIfam" id="NF004198">
    <property type="entry name" value="PRK05653.1-3"/>
    <property type="match status" value="1"/>
</dbReference>
<dbReference type="PANTHER" id="PTHR42879">
    <property type="entry name" value="3-OXOACYL-(ACYL-CARRIER-PROTEIN) REDUCTASE"/>
    <property type="match status" value="1"/>
</dbReference>
<dbReference type="EMBL" id="FOIF01000006">
    <property type="protein sequence ID" value="SES75405.1"/>
    <property type="molecule type" value="Genomic_DNA"/>
</dbReference>
<comment type="pathway">
    <text evidence="2 14">Lipid metabolism; fatty acid biosynthesis.</text>
</comment>
<dbReference type="InterPro" id="IPR020904">
    <property type="entry name" value="Sc_DH/Rdtase_CS"/>
</dbReference>
<evidence type="ECO:0000256" key="7">
    <source>
        <dbReference type="ARBA" id="ARBA00023002"/>
    </source>
</evidence>
<dbReference type="UniPathway" id="UPA00094"/>
<dbReference type="NCBIfam" id="NF005559">
    <property type="entry name" value="PRK07231.1"/>
    <property type="match status" value="1"/>
</dbReference>
<feature type="domain" description="Ketoreductase" evidence="15">
    <location>
        <begin position="6"/>
        <end position="186"/>
    </location>
</feature>
<comment type="subunit">
    <text evidence="14">Homotetramer.</text>
</comment>
<dbReference type="Proteomes" id="UP000243819">
    <property type="component" value="Unassembled WGS sequence"/>
</dbReference>
<dbReference type="InterPro" id="IPR011284">
    <property type="entry name" value="3oxo_ACP_reduc"/>
</dbReference>
<comment type="function">
    <text evidence="1 14">Catalyzes the NADPH-dependent reduction of beta-ketoacyl-ACP substrates to beta-hydroxyacyl-ACP products, the first reductive step in the elongation cycle of fatty acid biosynthesis.</text>
</comment>
<feature type="binding site" evidence="13">
    <location>
        <begin position="155"/>
        <end position="159"/>
    </location>
    <ligand>
        <name>NADP(+)</name>
        <dbReference type="ChEBI" id="CHEBI:58349"/>
    </ligand>
</feature>
<evidence type="ECO:0000256" key="2">
    <source>
        <dbReference type="ARBA" id="ARBA00005194"/>
    </source>
</evidence>
<dbReference type="GO" id="GO:0006633">
    <property type="term" value="P:fatty acid biosynthetic process"/>
    <property type="evidence" value="ECO:0007669"/>
    <property type="project" value="UniProtKB-UniPathway"/>
</dbReference>
<evidence type="ECO:0000256" key="6">
    <source>
        <dbReference type="ARBA" id="ARBA00022857"/>
    </source>
</evidence>
<dbReference type="InterPro" id="IPR036291">
    <property type="entry name" value="NAD(P)-bd_dom_sf"/>
</dbReference>
<proteinExistence type="inferred from homology"/>